<dbReference type="EMBL" id="CAJOBC010077848">
    <property type="protein sequence ID" value="CAF4264469.1"/>
    <property type="molecule type" value="Genomic_DNA"/>
</dbReference>
<evidence type="ECO:0000313" key="1">
    <source>
        <dbReference type="EMBL" id="CAF1374847.1"/>
    </source>
</evidence>
<dbReference type="OrthoDB" id="6508542at2759"/>
<dbReference type="EMBL" id="CAJNOQ010016116">
    <property type="protein sequence ID" value="CAF1374847.1"/>
    <property type="molecule type" value="Genomic_DNA"/>
</dbReference>
<keyword evidence="3" id="KW-1185">Reference proteome</keyword>
<evidence type="ECO:0000313" key="3">
    <source>
        <dbReference type="Proteomes" id="UP000663829"/>
    </source>
</evidence>
<sequence>TDTFSFSLSTFGSSISAMFSSFNVEEKVPMSVREQKLVLEGEDHQRPKCGSEMRDGKRQKTLKDGTVSTYEIMRCTNKQCANQLSKRKNTFFAFTDSLGRANSKLSDASILEIIWLWCFNITLKTISWTIGCSEATTVDWCNFLRDICTEKMNVGEQMGGIGEVVQIDESLFRGKRKYNRGKLLLGNVNK</sequence>
<dbReference type="Proteomes" id="UP000681722">
    <property type="component" value="Unassembled WGS sequence"/>
</dbReference>
<gene>
    <name evidence="1" type="ORF">GPM918_LOCUS32038</name>
    <name evidence="2" type="ORF">SRO942_LOCUS32697</name>
</gene>
<protein>
    <submittedName>
        <fullName evidence="1">Uncharacterized protein</fullName>
    </submittedName>
</protein>
<name>A0A815J5Z3_9BILA</name>
<dbReference type="Proteomes" id="UP000663829">
    <property type="component" value="Unassembled WGS sequence"/>
</dbReference>
<evidence type="ECO:0000313" key="2">
    <source>
        <dbReference type="EMBL" id="CAF4264469.1"/>
    </source>
</evidence>
<dbReference type="AlphaFoldDB" id="A0A815J5Z3"/>
<organism evidence="1 3">
    <name type="scientific">Didymodactylos carnosus</name>
    <dbReference type="NCBI Taxonomy" id="1234261"/>
    <lineage>
        <taxon>Eukaryota</taxon>
        <taxon>Metazoa</taxon>
        <taxon>Spiralia</taxon>
        <taxon>Gnathifera</taxon>
        <taxon>Rotifera</taxon>
        <taxon>Eurotatoria</taxon>
        <taxon>Bdelloidea</taxon>
        <taxon>Philodinida</taxon>
        <taxon>Philodinidae</taxon>
        <taxon>Didymodactylos</taxon>
    </lineage>
</organism>
<reference evidence="1" key="1">
    <citation type="submission" date="2021-02" db="EMBL/GenBank/DDBJ databases">
        <authorList>
            <person name="Nowell W R."/>
        </authorList>
    </citation>
    <scope>NUCLEOTIDE SEQUENCE</scope>
</reference>
<accession>A0A815J5Z3</accession>
<comment type="caution">
    <text evidence="1">The sequence shown here is derived from an EMBL/GenBank/DDBJ whole genome shotgun (WGS) entry which is preliminary data.</text>
</comment>
<proteinExistence type="predicted"/>
<feature type="non-terminal residue" evidence="1">
    <location>
        <position position="1"/>
    </location>
</feature>